<evidence type="ECO:0000256" key="1">
    <source>
        <dbReference type="SAM" id="Coils"/>
    </source>
</evidence>
<feature type="coiled-coil region" evidence="1">
    <location>
        <begin position="328"/>
        <end position="374"/>
    </location>
</feature>
<dbReference type="RefSeq" id="XP_034108087.1">
    <property type="nucleotide sequence ID" value="XM_034252196.2"/>
</dbReference>
<evidence type="ECO:0000313" key="2">
    <source>
        <dbReference type="Proteomes" id="UP000515160"/>
    </source>
</evidence>
<gene>
    <name evidence="3" type="primary">LOC117570500</name>
</gene>
<organism evidence="2 3">
    <name type="scientific">Drosophila albomicans</name>
    <name type="common">Fruit fly</name>
    <dbReference type="NCBI Taxonomy" id="7291"/>
    <lineage>
        <taxon>Eukaryota</taxon>
        <taxon>Metazoa</taxon>
        <taxon>Ecdysozoa</taxon>
        <taxon>Arthropoda</taxon>
        <taxon>Hexapoda</taxon>
        <taxon>Insecta</taxon>
        <taxon>Pterygota</taxon>
        <taxon>Neoptera</taxon>
        <taxon>Endopterygota</taxon>
        <taxon>Diptera</taxon>
        <taxon>Brachycera</taxon>
        <taxon>Muscomorpha</taxon>
        <taxon>Ephydroidea</taxon>
        <taxon>Drosophilidae</taxon>
        <taxon>Drosophila</taxon>
    </lineage>
</organism>
<dbReference type="PANTHER" id="PTHR39944">
    <property type="match status" value="1"/>
</dbReference>
<feature type="coiled-coil region" evidence="1">
    <location>
        <begin position="202"/>
        <end position="233"/>
    </location>
</feature>
<dbReference type="Proteomes" id="UP000515160">
    <property type="component" value="Chromosome 3"/>
</dbReference>
<reference evidence="3" key="1">
    <citation type="submission" date="2025-08" db="UniProtKB">
        <authorList>
            <consortium name="RefSeq"/>
        </authorList>
    </citation>
    <scope>IDENTIFICATION</scope>
    <source>
        <strain evidence="3">15112-1751.03</strain>
        <tissue evidence="3">Whole Adult</tissue>
    </source>
</reference>
<keyword evidence="2" id="KW-1185">Reference proteome</keyword>
<dbReference type="PANTHER" id="PTHR39944:SF1">
    <property type="entry name" value="CALDESMON-RELATED PROTEIN-RELATED"/>
    <property type="match status" value="1"/>
</dbReference>
<dbReference type="AlphaFoldDB" id="A0A6P8YPC4"/>
<dbReference type="GeneID" id="117570500"/>
<name>A0A6P8YPC4_DROAB</name>
<evidence type="ECO:0000313" key="3">
    <source>
        <dbReference type="RefSeq" id="XP_034108087.1"/>
    </source>
</evidence>
<accession>A0A6P8YPC4</accession>
<dbReference type="OrthoDB" id="331765at2759"/>
<sequence length="780" mass="91257">MKLNMACRAQAGHKEFVRKHLGFRPTVLSSKRFEAILSRSRQDDKREMLAAVEEEQRYKQYLKDGNDALCKCFINLESHQANDDDVMQAARDRALAEETKDLRAQVLLDELRKERIMRANQILHLMKPGPRALRQALLKSELIKHRHYDESIKQEIAQDALRQKHLEDQQCPEVLIPFGHSSEEQIKAQEKEKSLALRTYFLRDLEERRQRKLDEKKQEVNDAIAEREKLKCQNEIEDRAAKAIEARKRELCRLAYKDALKEKAEKVKFEKICDQIDHRIQCVNRVAQRNLDKRYNKQILNMRASHIRVKEERAKQVCRLHQEGKRKREEVQAAIEAESQAKENQDEAARKCHREELAKQRRTYEQEERRQRVEKRLRDAEVRRFEIATRYKNDETNKKFFDAEKVQTDKVTADLRQVLYGQRQQFLQQRQDELMRMTACEEDPHLQDDVDFFNEMVDTMKDCQEVGRPMFPLAKAAERYQRDNQLDMTPEGQMIRRNTSRDDCWPGYFSKAELAYRKYEHREKCRKENEKKRHSIFDNCIKITKMASEEQPFKPCVQSGLVKCQQYRGIPSLPCIPSEFPNNIDTVPEKLEEPISIAKKESTSCIENKREPGGVDLLPDSKRDGISRSLVAKVSTKQKRSTKLPQTHPIKLVPSCPLNRAAKKSSTLLQKRSVNSPGSACCLAVRSHSTLKDTLQSKESHKVSSSKLSNSKLPDLTRYLNKNESDSVKKIEYPEKQSIAVQEKPTRLPDLTQYWTPNLLSIERKQKIIAGQDKPINQKT</sequence>
<proteinExistence type="predicted"/>
<protein>
    <submittedName>
        <fullName evidence="3">Axoneme-associated protein mst101(2)-like</fullName>
    </submittedName>
</protein>
<keyword evidence="1" id="KW-0175">Coiled coil</keyword>